<protein>
    <submittedName>
        <fullName evidence="2">PEP-CTERM sorting domain-containing protein</fullName>
    </submittedName>
</protein>
<keyword evidence="3" id="KW-1185">Reference proteome</keyword>
<keyword evidence="1" id="KW-0732">Signal</keyword>
<dbReference type="RefSeq" id="WP_252854631.1">
    <property type="nucleotide sequence ID" value="NZ_JAMXLR010000074.1"/>
</dbReference>
<dbReference type="AlphaFoldDB" id="A0A9X2FIZ2"/>
<dbReference type="InterPro" id="IPR011050">
    <property type="entry name" value="Pectin_lyase_fold/virulence"/>
</dbReference>
<name>A0A9X2FIZ2_9BACT</name>
<reference evidence="2" key="1">
    <citation type="submission" date="2022-06" db="EMBL/GenBank/DDBJ databases">
        <title>Aeoliella straminimaris, a novel planctomycete from sediments.</title>
        <authorList>
            <person name="Vitorino I.R."/>
            <person name="Lage O.M."/>
        </authorList>
    </citation>
    <scope>NUCLEOTIDE SEQUENCE</scope>
    <source>
        <strain evidence="2">ICT_H6.2</strain>
    </source>
</reference>
<dbReference type="Proteomes" id="UP001155241">
    <property type="component" value="Unassembled WGS sequence"/>
</dbReference>
<organism evidence="2 3">
    <name type="scientific">Aeoliella straminimaris</name>
    <dbReference type="NCBI Taxonomy" id="2954799"/>
    <lineage>
        <taxon>Bacteria</taxon>
        <taxon>Pseudomonadati</taxon>
        <taxon>Planctomycetota</taxon>
        <taxon>Planctomycetia</taxon>
        <taxon>Pirellulales</taxon>
        <taxon>Lacipirellulaceae</taxon>
        <taxon>Aeoliella</taxon>
    </lineage>
</organism>
<evidence type="ECO:0000313" key="3">
    <source>
        <dbReference type="Proteomes" id="UP001155241"/>
    </source>
</evidence>
<evidence type="ECO:0000313" key="2">
    <source>
        <dbReference type="EMBL" id="MCO6046516.1"/>
    </source>
</evidence>
<sequence length="995" mass="102953">MGQRILTIKRATCTVAAVLVVVVSGPASAEVTLTYREQEVKTGIRQRPSFDDRKLYVGLEPKSLTASTELISEEFGNVEYDRLQTADATITAQPTFDDQSNLTGFFGGGTLSASSPILGKTSATALFEAFFDVDSPTVFNFAMNELMETDYFRTPSGLFAGRQAWVDFDGPGSDYDIRWRNEGSTFTQLLQPGQYDIRIDFGAHATYDASPFTLDYFFLASFAAPDPVTPTWDEPAGGDFNIADNWSDDDAPTMSDDVRFDLPNTYTVDLQQDTQVGNMTVENGDVDLNYDLNLLKVAELLVAAPNGGAARLDVRSDTPVVSREHGLVADSITVGPGGALANTTIGQLFVGHVDFPPDSPEENQLLTDLQALEGLTVQGGGALATPAAKVDGPNADDGTGVATATVTGPGSMWQAITLKVGESSQGHVSVLDGGTITSPDVGPGPVLIATVDSASVVQESRLTVSGVGDDNGTPTPSQFLSSQITVGAEHRGRLTVDQGAVFKVDNLTLGRDDASRGFASVTGPDTKLMPANVAFANIHVGDDGFGQLDINDGATVVADLLVGSAPSFGTVGNNLGVVNVAGMGTTLTGGTHEIGRTNEGELNIADGAVLNTTTLRAGRFADSVGTVRIAGEGSQANVSFALALGGGFGFGVGEMYLSDGAAVVVDDEDAPATTSVGNRGYLEVAGGSTFTTGLLQMTGKLQVTGMDSHVTSNFGLIIESDLAEDEANLIVADGGKITVRGEYLDLRPGVTHVTGGGRIETARLFVGADASVVVQGRGSHLEADADLSLGPAADPTLDGGEIGVVGNLTVDAFGRVTADRLVLGPNGRVDGNGGVVAVGTQVANNGGFFNSGLLAAGASPGALTIDGDYIQEETGVLEIEIGGYTAGSEYDVLTITGDASIVGTVVFKFIDGFAPSLDDRFSFLEVDGTTDLSGVEYEIANLAPGFDYDVAAVNGDIQLVSLSDGSFVPEPATSVLFALGLLVGGFFSNGKRLLS</sequence>
<proteinExistence type="predicted"/>
<dbReference type="NCBIfam" id="TIGR04393">
    <property type="entry name" value="rpt_T5SS_PEPC"/>
    <property type="match status" value="2"/>
</dbReference>
<dbReference type="InterPro" id="IPR013424">
    <property type="entry name" value="Ice-binding_C"/>
</dbReference>
<dbReference type="SUPFAM" id="SSF51126">
    <property type="entry name" value="Pectin lyase-like"/>
    <property type="match status" value="1"/>
</dbReference>
<dbReference type="NCBIfam" id="TIGR02595">
    <property type="entry name" value="PEP_CTERM"/>
    <property type="match status" value="1"/>
</dbReference>
<comment type="caution">
    <text evidence="2">The sequence shown here is derived from an EMBL/GenBank/DDBJ whole genome shotgun (WGS) entry which is preliminary data.</text>
</comment>
<accession>A0A9X2FIZ2</accession>
<feature type="signal peptide" evidence="1">
    <location>
        <begin position="1"/>
        <end position="29"/>
    </location>
</feature>
<gene>
    <name evidence="2" type="ORF">NG895_21675</name>
</gene>
<dbReference type="EMBL" id="JAMXLR010000074">
    <property type="protein sequence ID" value="MCO6046516.1"/>
    <property type="molecule type" value="Genomic_DNA"/>
</dbReference>
<feature type="chain" id="PRO_5040909353" evidence="1">
    <location>
        <begin position="30"/>
        <end position="995"/>
    </location>
</feature>
<dbReference type="InterPro" id="IPR030895">
    <property type="entry name" value="T5SS_PEPC_rpt"/>
</dbReference>
<evidence type="ECO:0000256" key="1">
    <source>
        <dbReference type="SAM" id="SignalP"/>
    </source>
</evidence>